<evidence type="ECO:0000313" key="1">
    <source>
        <dbReference type="EMBL" id="MBH5330216.1"/>
    </source>
</evidence>
<gene>
    <name evidence="1" type="ORF">H9Q10_11135</name>
</gene>
<accession>A0ABS0ND21</accession>
<reference evidence="1 2" key="1">
    <citation type="submission" date="2020-09" db="EMBL/GenBank/DDBJ databases">
        <title>Eikenella S3660 sp. nov., isolated from a throat swab.</title>
        <authorList>
            <person name="Buhl M."/>
        </authorList>
    </citation>
    <scope>NUCLEOTIDE SEQUENCE [LARGE SCALE GENOMIC DNA]</scope>
    <source>
        <strain evidence="1 2">S3360</strain>
    </source>
</reference>
<organism evidence="1 2">
    <name type="scientific">Eikenella glucosivorans</name>
    <dbReference type="NCBI Taxonomy" id="2766967"/>
    <lineage>
        <taxon>Bacteria</taxon>
        <taxon>Pseudomonadati</taxon>
        <taxon>Pseudomonadota</taxon>
        <taxon>Betaproteobacteria</taxon>
        <taxon>Neisseriales</taxon>
        <taxon>Neisseriaceae</taxon>
        <taxon>Eikenella</taxon>
    </lineage>
</organism>
<dbReference type="RefSeq" id="WP_197904051.1">
    <property type="nucleotide sequence ID" value="NZ_JACSGR010000008.1"/>
</dbReference>
<comment type="caution">
    <text evidence="1">The sequence shown here is derived from an EMBL/GenBank/DDBJ whole genome shotgun (WGS) entry which is preliminary data.</text>
</comment>
<proteinExistence type="predicted"/>
<dbReference type="InterPro" id="IPR025506">
    <property type="entry name" value="Abi_alpha"/>
</dbReference>
<protein>
    <submittedName>
        <fullName evidence="1">DUF4393 domain-containing protein</fullName>
    </submittedName>
</protein>
<name>A0ABS0ND21_9NEIS</name>
<dbReference type="Pfam" id="PF14337">
    <property type="entry name" value="Abi_alpha"/>
    <property type="match status" value="1"/>
</dbReference>
<dbReference type="EMBL" id="JACSGR010000008">
    <property type="protein sequence ID" value="MBH5330216.1"/>
    <property type="molecule type" value="Genomic_DNA"/>
</dbReference>
<sequence>MDATIITSVITAGATTLITKGAEAPAHTFNLIWKQVFGTIDNWLEKQEIKRRTEIEDFSRKINRELEDIPAENIQEPKMSILGPAMEAAQYYLEENELRKMFAKLVASSFDNRNNEIIHNGFVEKLKSLSSHDARLLKFIKENLNEIAVGEYYMTYLDGDLTLSDVICLAFGEENIKKNSISLDNLAHLGLIQVDLTRKYTMDEKYGEFYTTNLYFYLSKYNQINELKNSIQKQLQIMSKEELALSIGYSSDFIEDCLKERSVILRKGTCKLTSLGKTFVNICCE</sequence>
<dbReference type="Proteomes" id="UP000768471">
    <property type="component" value="Unassembled WGS sequence"/>
</dbReference>
<evidence type="ECO:0000313" key="2">
    <source>
        <dbReference type="Proteomes" id="UP000768471"/>
    </source>
</evidence>
<keyword evidence="2" id="KW-1185">Reference proteome</keyword>